<dbReference type="Proteomes" id="UP001230005">
    <property type="component" value="Unassembled WGS sequence"/>
</dbReference>
<evidence type="ECO:0000256" key="2">
    <source>
        <dbReference type="ARBA" id="ARBA00000711"/>
    </source>
</evidence>
<dbReference type="Gene3D" id="3.40.50.300">
    <property type="entry name" value="P-loop containing nucleotide triphosphate hydrolases"/>
    <property type="match status" value="1"/>
</dbReference>
<evidence type="ECO:0000256" key="12">
    <source>
        <dbReference type="ARBA" id="ARBA00022741"/>
    </source>
</evidence>
<organism evidence="18 19">
    <name type="scientific">Evansella vedderi</name>
    <dbReference type="NCBI Taxonomy" id="38282"/>
    <lineage>
        <taxon>Bacteria</taxon>
        <taxon>Bacillati</taxon>
        <taxon>Bacillota</taxon>
        <taxon>Bacilli</taxon>
        <taxon>Bacillales</taxon>
        <taxon>Bacillaceae</taxon>
        <taxon>Evansella</taxon>
    </lineage>
</organism>
<dbReference type="PIRSF" id="PIRSF006135">
    <property type="entry name" value="CobU"/>
    <property type="match status" value="1"/>
</dbReference>
<protein>
    <recommendedName>
        <fullName evidence="16">Adenosylcobinamide kinase</fullName>
        <ecNumber evidence="8">2.7.1.156</ecNumber>
        <ecNumber evidence="9">2.7.7.62</ecNumber>
    </recommendedName>
    <alternativeName>
        <fullName evidence="17">Adenosylcobinamide-phosphate guanylyltransferase</fullName>
    </alternativeName>
</protein>
<gene>
    <name evidence="18" type="ORF">J2S74_003775</name>
</gene>
<evidence type="ECO:0000256" key="9">
    <source>
        <dbReference type="ARBA" id="ARBA00012523"/>
    </source>
</evidence>
<name>A0ABT9ZZF7_9BACI</name>
<comment type="function">
    <text evidence="4">Catalyzes ATP-dependent phosphorylation of adenosylcobinamide and addition of GMP to adenosylcobinamide phosphate.</text>
</comment>
<comment type="catalytic activity">
    <reaction evidence="3">
        <text>adenosylcob(III)inamide + GTP = adenosylcob(III)inamide phosphate + GDP + H(+)</text>
        <dbReference type="Rhea" id="RHEA:15765"/>
        <dbReference type="ChEBI" id="CHEBI:2480"/>
        <dbReference type="ChEBI" id="CHEBI:15378"/>
        <dbReference type="ChEBI" id="CHEBI:37565"/>
        <dbReference type="ChEBI" id="CHEBI:58189"/>
        <dbReference type="ChEBI" id="CHEBI:58502"/>
        <dbReference type="EC" id="2.7.1.156"/>
    </reaction>
</comment>
<dbReference type="GO" id="GO:0043752">
    <property type="term" value="F:adenosylcobinamide kinase activity"/>
    <property type="evidence" value="ECO:0007669"/>
    <property type="project" value="UniProtKB-EC"/>
</dbReference>
<evidence type="ECO:0000256" key="1">
    <source>
        <dbReference type="ARBA" id="ARBA00000312"/>
    </source>
</evidence>
<proteinExistence type="inferred from homology"/>
<dbReference type="PANTHER" id="PTHR34848:SF1">
    <property type="entry name" value="BIFUNCTIONAL ADENOSYLCOBALAMIN BIOSYNTHESIS PROTEIN COBU"/>
    <property type="match status" value="1"/>
</dbReference>
<evidence type="ECO:0000256" key="13">
    <source>
        <dbReference type="ARBA" id="ARBA00022777"/>
    </source>
</evidence>
<evidence type="ECO:0000256" key="5">
    <source>
        <dbReference type="ARBA" id="ARBA00004692"/>
    </source>
</evidence>
<dbReference type="RefSeq" id="WP_307328351.1">
    <property type="nucleotide sequence ID" value="NZ_JAUSUG010000016.1"/>
</dbReference>
<keyword evidence="12" id="KW-0547">Nucleotide-binding</keyword>
<dbReference type="SUPFAM" id="SSF52540">
    <property type="entry name" value="P-loop containing nucleoside triphosphate hydrolases"/>
    <property type="match status" value="1"/>
</dbReference>
<dbReference type="CDD" id="cd00544">
    <property type="entry name" value="CobU"/>
    <property type="match status" value="1"/>
</dbReference>
<dbReference type="GO" id="GO:0008820">
    <property type="term" value="F:cobinamide phosphate guanylyltransferase activity"/>
    <property type="evidence" value="ECO:0007669"/>
    <property type="project" value="UniProtKB-EC"/>
</dbReference>
<keyword evidence="15" id="KW-0342">GTP-binding</keyword>
<evidence type="ECO:0000256" key="7">
    <source>
        <dbReference type="ARBA" id="ARBA00007490"/>
    </source>
</evidence>
<evidence type="ECO:0000256" key="15">
    <source>
        <dbReference type="ARBA" id="ARBA00023134"/>
    </source>
</evidence>
<keyword evidence="11 18" id="KW-0808">Transferase</keyword>
<evidence type="ECO:0000256" key="4">
    <source>
        <dbReference type="ARBA" id="ARBA00003889"/>
    </source>
</evidence>
<dbReference type="EMBL" id="JAUSUG010000016">
    <property type="protein sequence ID" value="MDQ0256355.1"/>
    <property type="molecule type" value="Genomic_DNA"/>
</dbReference>
<comment type="pathway">
    <text evidence="5">Cofactor biosynthesis; adenosylcobalamin biosynthesis; adenosylcobalamin from cob(II)yrinate a,c-diamide: step 6/7.</text>
</comment>
<evidence type="ECO:0000256" key="16">
    <source>
        <dbReference type="ARBA" id="ARBA00029570"/>
    </source>
</evidence>
<accession>A0ABT9ZZF7</accession>
<evidence type="ECO:0000256" key="17">
    <source>
        <dbReference type="ARBA" id="ARBA00030571"/>
    </source>
</evidence>
<dbReference type="InterPro" id="IPR027417">
    <property type="entry name" value="P-loop_NTPase"/>
</dbReference>
<keyword evidence="18" id="KW-0548">Nucleotidyltransferase</keyword>
<evidence type="ECO:0000256" key="8">
    <source>
        <dbReference type="ARBA" id="ARBA00012016"/>
    </source>
</evidence>
<reference evidence="18 19" key="1">
    <citation type="submission" date="2023-07" db="EMBL/GenBank/DDBJ databases">
        <title>Genomic Encyclopedia of Type Strains, Phase IV (KMG-IV): sequencing the most valuable type-strain genomes for metagenomic binning, comparative biology and taxonomic classification.</title>
        <authorList>
            <person name="Goeker M."/>
        </authorList>
    </citation>
    <scope>NUCLEOTIDE SEQUENCE [LARGE SCALE GENOMIC DNA]</scope>
    <source>
        <strain evidence="18 19">DSM 9768</strain>
    </source>
</reference>
<dbReference type="EC" id="2.7.7.62" evidence="9"/>
<dbReference type="InterPro" id="IPR003203">
    <property type="entry name" value="CobU/CobP"/>
</dbReference>
<evidence type="ECO:0000256" key="6">
    <source>
        <dbReference type="ARBA" id="ARBA00005159"/>
    </source>
</evidence>
<comment type="catalytic activity">
    <reaction evidence="2">
        <text>adenosylcob(III)inamide phosphate + GTP + H(+) = adenosylcob(III)inamide-GDP + diphosphate</text>
        <dbReference type="Rhea" id="RHEA:22712"/>
        <dbReference type="ChEBI" id="CHEBI:15378"/>
        <dbReference type="ChEBI" id="CHEBI:33019"/>
        <dbReference type="ChEBI" id="CHEBI:37565"/>
        <dbReference type="ChEBI" id="CHEBI:58502"/>
        <dbReference type="ChEBI" id="CHEBI:60487"/>
        <dbReference type="EC" id="2.7.7.62"/>
    </reaction>
</comment>
<comment type="similarity">
    <text evidence="7">Belongs to the CobU/CobP family.</text>
</comment>
<comment type="pathway">
    <text evidence="6">Cofactor biosynthesis; adenosylcobalamin biosynthesis; adenosylcobalamin from cob(II)yrinate a,c-diamide: step 5/7.</text>
</comment>
<evidence type="ECO:0000256" key="11">
    <source>
        <dbReference type="ARBA" id="ARBA00022679"/>
    </source>
</evidence>
<comment type="catalytic activity">
    <reaction evidence="1">
        <text>adenosylcob(III)inamide + ATP = adenosylcob(III)inamide phosphate + ADP + H(+)</text>
        <dbReference type="Rhea" id="RHEA:15769"/>
        <dbReference type="ChEBI" id="CHEBI:2480"/>
        <dbReference type="ChEBI" id="CHEBI:15378"/>
        <dbReference type="ChEBI" id="CHEBI:30616"/>
        <dbReference type="ChEBI" id="CHEBI:58502"/>
        <dbReference type="ChEBI" id="CHEBI:456216"/>
        <dbReference type="EC" id="2.7.1.156"/>
    </reaction>
</comment>
<evidence type="ECO:0000256" key="3">
    <source>
        <dbReference type="ARBA" id="ARBA00001522"/>
    </source>
</evidence>
<dbReference type="EC" id="2.7.1.156" evidence="8"/>
<keyword evidence="14" id="KW-0067">ATP-binding</keyword>
<comment type="caution">
    <text evidence="18">The sequence shown here is derived from an EMBL/GenBank/DDBJ whole genome shotgun (WGS) entry which is preliminary data.</text>
</comment>
<keyword evidence="13 18" id="KW-0418">Kinase</keyword>
<sequence>MIVFVSGGARSGKSSFAEKLAIESYRNIKEKSVERSLYYVATANRLDQEMEKRINLHQERRRGDWITVEEPYDILSFLLETKKGDVVLFDCLTIWLSNRMFDFNHDVDQLIVTIQTWLKVAVEKEIVFIIVSNDLNEGIPLPFQTVHNYIYNLEKLHREIIPYSDQVIQMIAGLPTYWKGEGK</sequence>
<evidence type="ECO:0000313" key="19">
    <source>
        <dbReference type="Proteomes" id="UP001230005"/>
    </source>
</evidence>
<dbReference type="PANTHER" id="PTHR34848">
    <property type="match status" value="1"/>
</dbReference>
<keyword evidence="10" id="KW-0169">Cobalamin biosynthesis</keyword>
<evidence type="ECO:0000256" key="14">
    <source>
        <dbReference type="ARBA" id="ARBA00022840"/>
    </source>
</evidence>
<evidence type="ECO:0000313" key="18">
    <source>
        <dbReference type="EMBL" id="MDQ0256355.1"/>
    </source>
</evidence>
<evidence type="ECO:0000256" key="10">
    <source>
        <dbReference type="ARBA" id="ARBA00022573"/>
    </source>
</evidence>
<dbReference type="Pfam" id="PF02283">
    <property type="entry name" value="CobU"/>
    <property type="match status" value="1"/>
</dbReference>
<keyword evidence="19" id="KW-1185">Reference proteome</keyword>